<organism evidence="1 2">
    <name type="scientific">Lishizhenia tianjinensis</name>
    <dbReference type="NCBI Taxonomy" id="477690"/>
    <lineage>
        <taxon>Bacteria</taxon>
        <taxon>Pseudomonadati</taxon>
        <taxon>Bacteroidota</taxon>
        <taxon>Flavobacteriia</taxon>
        <taxon>Flavobacteriales</taxon>
        <taxon>Crocinitomicaceae</taxon>
        <taxon>Lishizhenia</taxon>
    </lineage>
</organism>
<dbReference type="AlphaFoldDB" id="A0A1I7AJY3"/>
<dbReference type="Proteomes" id="UP000236454">
    <property type="component" value="Unassembled WGS sequence"/>
</dbReference>
<reference evidence="1 2" key="1">
    <citation type="submission" date="2016-10" db="EMBL/GenBank/DDBJ databases">
        <authorList>
            <person name="de Groot N.N."/>
        </authorList>
    </citation>
    <scope>NUCLEOTIDE SEQUENCE [LARGE SCALE GENOMIC DNA]</scope>
    <source>
        <strain evidence="1 2">CGMCC 1.7005</strain>
    </source>
</reference>
<evidence type="ECO:0000313" key="2">
    <source>
        <dbReference type="Proteomes" id="UP000236454"/>
    </source>
</evidence>
<keyword evidence="2" id="KW-1185">Reference proteome</keyword>
<accession>A0A1I7AJY3</accession>
<proteinExistence type="predicted"/>
<name>A0A1I7AJY3_9FLAO</name>
<gene>
    <name evidence="1" type="ORF">SAMN05216474_2164</name>
</gene>
<sequence>MRKPSEHKIKNATERLMKRMPLEKVRLIPKYKDITEEQYFLLIKNVEKITILILESFISAQSSDF</sequence>
<evidence type="ECO:0000313" key="1">
    <source>
        <dbReference type="EMBL" id="SFT75247.1"/>
    </source>
</evidence>
<protein>
    <submittedName>
        <fullName evidence="1">Uncharacterized protein</fullName>
    </submittedName>
</protein>
<dbReference type="STRING" id="477690.SAMN05216474_2164"/>
<dbReference type="EMBL" id="FPAS01000003">
    <property type="protein sequence ID" value="SFT75247.1"/>
    <property type="molecule type" value="Genomic_DNA"/>
</dbReference>